<reference evidence="4 5" key="1">
    <citation type="submission" date="2024-10" db="EMBL/GenBank/DDBJ databases">
        <authorList>
            <person name="Topkara A.R."/>
            <person name="Saygin H."/>
        </authorList>
    </citation>
    <scope>NUCLEOTIDE SEQUENCE [LARGE SCALE GENOMIC DNA]</scope>
    <source>
        <strain evidence="4 5">M3C6</strain>
    </source>
</reference>
<dbReference type="InterPro" id="IPR016156">
    <property type="entry name" value="FAD/NAD-linked_Rdtase_dimer_sf"/>
</dbReference>
<evidence type="ECO:0000313" key="4">
    <source>
        <dbReference type="EMBL" id="MFG1707995.1"/>
    </source>
</evidence>
<protein>
    <recommendedName>
        <fullName evidence="3">Pyridine nucleotide-disulphide oxidoreductase dimerisation domain-containing protein</fullName>
    </recommendedName>
</protein>
<dbReference type="PRINTS" id="PR00411">
    <property type="entry name" value="PNDRDTASEI"/>
</dbReference>
<dbReference type="PANTHER" id="PTHR22912:SF151">
    <property type="entry name" value="DIHYDROLIPOYL DEHYDROGENASE, MITOCHONDRIAL"/>
    <property type="match status" value="1"/>
</dbReference>
<dbReference type="EMBL" id="JBICRM010000025">
    <property type="protein sequence ID" value="MFG1707995.1"/>
    <property type="molecule type" value="Genomic_DNA"/>
</dbReference>
<comment type="similarity">
    <text evidence="1">Belongs to the class-I pyridine nucleotide-disulfide oxidoreductase family.</text>
</comment>
<keyword evidence="5" id="KW-1185">Reference proteome</keyword>
<dbReference type="RefSeq" id="WP_393172129.1">
    <property type="nucleotide sequence ID" value="NZ_JBICRM010000025.1"/>
</dbReference>
<organism evidence="4 5">
    <name type="scientific">Nonomuraea marmarensis</name>
    <dbReference type="NCBI Taxonomy" id="3351344"/>
    <lineage>
        <taxon>Bacteria</taxon>
        <taxon>Bacillati</taxon>
        <taxon>Actinomycetota</taxon>
        <taxon>Actinomycetes</taxon>
        <taxon>Streptosporangiales</taxon>
        <taxon>Streptosporangiaceae</taxon>
        <taxon>Nonomuraea</taxon>
    </lineage>
</organism>
<gene>
    <name evidence="4" type="ORF">ACFLIM_32780</name>
</gene>
<keyword evidence="2" id="KW-0520">NAD</keyword>
<comment type="caution">
    <text evidence="4">The sequence shown here is derived from an EMBL/GenBank/DDBJ whole genome shotgun (WGS) entry which is preliminary data.</text>
</comment>
<dbReference type="InterPro" id="IPR050151">
    <property type="entry name" value="Class-I_Pyr_Nuc-Dis_Oxidored"/>
</dbReference>
<name>A0ABW7AKS6_9ACTN</name>
<dbReference type="Gene3D" id="3.30.390.30">
    <property type="match status" value="1"/>
</dbReference>
<sequence length="151" mass="16055">MGKYQARICGDVIAARAKGLPGDGPAHRDTANDRGAPQVIFTDPQVCAVGRTEAQARADGFAVRAVEYDLGAVIGAKLQAEGYTGWAKLVVDEDRRVLLGATFVGPAVVDLLHSATIAVTSEVPLDELWHAVPVFPTTSEIWLSLLLEYGL</sequence>
<proteinExistence type="inferred from homology"/>
<evidence type="ECO:0000256" key="2">
    <source>
        <dbReference type="ARBA" id="ARBA00023027"/>
    </source>
</evidence>
<dbReference type="SUPFAM" id="SSF55424">
    <property type="entry name" value="FAD/NAD-linked reductases, dimerisation (C-terminal) domain"/>
    <property type="match status" value="1"/>
</dbReference>
<accession>A0ABW7AKS6</accession>
<evidence type="ECO:0000256" key="1">
    <source>
        <dbReference type="ARBA" id="ARBA00007532"/>
    </source>
</evidence>
<feature type="domain" description="Pyridine nucleotide-disulphide oxidoreductase dimerisation" evidence="3">
    <location>
        <begin position="37"/>
        <end position="142"/>
    </location>
</feature>
<dbReference type="InterPro" id="IPR004099">
    <property type="entry name" value="Pyr_nucl-diS_OxRdtase_dimer"/>
</dbReference>
<dbReference type="Proteomes" id="UP001603978">
    <property type="component" value="Unassembled WGS sequence"/>
</dbReference>
<dbReference type="PANTHER" id="PTHR22912">
    <property type="entry name" value="DISULFIDE OXIDOREDUCTASE"/>
    <property type="match status" value="1"/>
</dbReference>
<evidence type="ECO:0000313" key="5">
    <source>
        <dbReference type="Proteomes" id="UP001603978"/>
    </source>
</evidence>
<dbReference type="Pfam" id="PF02852">
    <property type="entry name" value="Pyr_redox_dim"/>
    <property type="match status" value="1"/>
</dbReference>
<evidence type="ECO:0000259" key="3">
    <source>
        <dbReference type="Pfam" id="PF02852"/>
    </source>
</evidence>